<protein>
    <submittedName>
        <fullName evidence="6">(pine wood nematode) hypothetical protein</fullName>
    </submittedName>
</protein>
<name>A0A7I8WQ69_BURXY</name>
<dbReference type="Gene3D" id="3.20.20.190">
    <property type="entry name" value="Phosphatidylinositol (PI) phosphodiesterase"/>
    <property type="match status" value="1"/>
</dbReference>
<evidence type="ECO:0000256" key="1">
    <source>
        <dbReference type="ARBA" id="ARBA00007277"/>
    </source>
</evidence>
<dbReference type="InterPro" id="IPR051578">
    <property type="entry name" value="GDPD"/>
</dbReference>
<sequence length="833" mass="93701">MDITNPDEEGSFKPVALPSQRRGTYTRFSAPHPDDDGLVYALTNGGKADRKGMLRYFFAYCRAVNDKNRRNKEDANSVSANWECPRIGMVFTVHFTVSTSDPLKENEYMFVTGNAEQLGEWDPKKALKLSQNADRHWSGTVSVSIETVKFRYFTGYYLAAGDDSDPVLIISQWETHLTPRFVMPAVEATKTRVCRANVNDVFGFNGGREVMSNGWLEHHNQIILRLHGKAVKFYKPKHEKANYRIRISPTDLRHREDGDDEDEEDEEEHFEKPSLPSFSRAQIAALTKANPRFRDQSPNGEVFTNEVDYYLYRTQSVAVEFLGFRIEILNEEGTDVMATGYALPSTLANSCGNTSVPLLTKKGLPIGKLYFGYLFVRPIALPIPEQKMKASYTKHWKKRSALEVGHRGMGNSYTKFAAARENTLHSLNSAAKNGADYVEFDVHLTKDKVPIIFHDFHVLVSVAKRIPSIQELNLANETINGSVDAHELAVKDLTLSQLRLLHLDHVQHKNSLDDTTHKHTVTAKHDEEEEHRPFPTLNDSFHGVSEEVGFNIEVKYPMGYLQGGHECENYFEPNECLDIILADVLNNAGTRRIMFSSFDPDICLMLALKQNKYPVLFLNQGQTQKHPAYQDPRTQTSSMAVKFVAGAGLVGVNFNSEDILRDPEPVQLAKQFGLITFVWGDELADKKVVEYFKKTLGVDGVIYDRIGEAESRSNVFLLERAMKQALFEKRPVSPGHSPKQSHKFRSNGQMNMERIIPTTTAAIEHLDLPIATTTKIAWPGMETAASVNSSTSSGFSTDGSTITNQLGHVVNQLKRQPNSFSHGFQPVLTSQDT</sequence>
<dbReference type="EMBL" id="CAJFCV020000002">
    <property type="protein sequence ID" value="CAG9096114.1"/>
    <property type="molecule type" value="Genomic_DNA"/>
</dbReference>
<dbReference type="PANTHER" id="PTHR22958">
    <property type="entry name" value="GLYCEROPHOSPHORYL DIESTER PHOSPHODIESTERASE"/>
    <property type="match status" value="1"/>
</dbReference>
<dbReference type="PROSITE" id="PS51166">
    <property type="entry name" value="CBM20"/>
    <property type="match status" value="1"/>
</dbReference>
<proteinExistence type="inferred from homology"/>
<evidence type="ECO:0000313" key="6">
    <source>
        <dbReference type="EMBL" id="CAD5214959.1"/>
    </source>
</evidence>
<evidence type="ECO:0000313" key="7">
    <source>
        <dbReference type="Proteomes" id="UP000659654"/>
    </source>
</evidence>
<dbReference type="InterPro" id="IPR030395">
    <property type="entry name" value="GP_PDE_dom"/>
</dbReference>
<feature type="region of interest" description="Disordered" evidence="3">
    <location>
        <begin position="516"/>
        <end position="538"/>
    </location>
</feature>
<evidence type="ECO:0000259" key="5">
    <source>
        <dbReference type="PROSITE" id="PS51704"/>
    </source>
</evidence>
<feature type="domain" description="CBM20" evidence="4">
    <location>
        <begin position="85"/>
        <end position="200"/>
    </location>
</feature>
<dbReference type="SUPFAM" id="SSF49452">
    <property type="entry name" value="Starch-binding domain-like"/>
    <property type="match status" value="1"/>
</dbReference>
<dbReference type="Gene3D" id="2.60.40.10">
    <property type="entry name" value="Immunoglobulins"/>
    <property type="match status" value="1"/>
</dbReference>
<dbReference type="SMART" id="SM01065">
    <property type="entry name" value="CBM_2"/>
    <property type="match status" value="1"/>
</dbReference>
<reference evidence="6" key="1">
    <citation type="submission" date="2020-09" db="EMBL/GenBank/DDBJ databases">
        <authorList>
            <person name="Kikuchi T."/>
        </authorList>
    </citation>
    <scope>NUCLEOTIDE SEQUENCE</scope>
    <source>
        <strain evidence="6">Ka4C1</strain>
    </source>
</reference>
<comment type="similarity">
    <text evidence="1">Belongs to the glycerophosphoryl diester phosphodiesterase family.</text>
</comment>
<dbReference type="InterPro" id="IPR013783">
    <property type="entry name" value="Ig-like_fold"/>
</dbReference>
<dbReference type="InterPro" id="IPR002044">
    <property type="entry name" value="CBM20"/>
</dbReference>
<dbReference type="InterPro" id="IPR057506">
    <property type="entry name" value="C2_GPCPD1"/>
</dbReference>
<dbReference type="InterPro" id="IPR013784">
    <property type="entry name" value="Carb-bd-like_fold"/>
</dbReference>
<gene>
    <name evidence="6" type="ORF">BXYJ_LOCUS3790</name>
</gene>
<dbReference type="Pfam" id="PF00686">
    <property type="entry name" value="CBM_20"/>
    <property type="match status" value="1"/>
</dbReference>
<dbReference type="InterPro" id="IPR017946">
    <property type="entry name" value="PLC-like_Pdiesterase_TIM-brl"/>
</dbReference>
<evidence type="ECO:0000259" key="4">
    <source>
        <dbReference type="PROSITE" id="PS51166"/>
    </source>
</evidence>
<feature type="domain" description="GP-PDE" evidence="5">
    <location>
        <begin position="401"/>
        <end position="713"/>
    </location>
</feature>
<evidence type="ECO:0000256" key="2">
    <source>
        <dbReference type="ARBA" id="ARBA00022801"/>
    </source>
</evidence>
<feature type="compositionally biased region" description="Basic and acidic residues" evidence="3">
    <location>
        <begin position="516"/>
        <end position="533"/>
    </location>
</feature>
<dbReference type="OrthoDB" id="1058301at2759"/>
<feature type="region of interest" description="Disordered" evidence="3">
    <location>
        <begin position="249"/>
        <end position="274"/>
    </location>
</feature>
<feature type="compositionally biased region" description="Acidic residues" evidence="3">
    <location>
        <begin position="258"/>
        <end position="268"/>
    </location>
</feature>
<dbReference type="Proteomes" id="UP000582659">
    <property type="component" value="Unassembled WGS sequence"/>
</dbReference>
<dbReference type="Proteomes" id="UP000659654">
    <property type="component" value="Unassembled WGS sequence"/>
</dbReference>
<dbReference type="SMR" id="A0A7I8WQ69"/>
<keyword evidence="2" id="KW-0378">Hydrolase</keyword>
<dbReference type="AlphaFoldDB" id="A0A7I8WQ69"/>
<dbReference type="SUPFAM" id="SSF51695">
    <property type="entry name" value="PLC-like phosphodiesterases"/>
    <property type="match status" value="1"/>
</dbReference>
<dbReference type="EMBL" id="CAJFDI010000002">
    <property type="protein sequence ID" value="CAD5214959.1"/>
    <property type="molecule type" value="Genomic_DNA"/>
</dbReference>
<dbReference type="PROSITE" id="PS51704">
    <property type="entry name" value="GP_PDE"/>
    <property type="match status" value="1"/>
</dbReference>
<dbReference type="Pfam" id="PF03009">
    <property type="entry name" value="GDPD"/>
    <property type="match status" value="1"/>
</dbReference>
<dbReference type="GO" id="GO:0047389">
    <property type="term" value="F:glycerophosphocholine phosphodiesterase activity"/>
    <property type="evidence" value="ECO:0007669"/>
    <property type="project" value="TreeGrafter"/>
</dbReference>
<organism evidence="6 7">
    <name type="scientific">Bursaphelenchus xylophilus</name>
    <name type="common">Pinewood nematode worm</name>
    <name type="synonym">Aphelenchoides xylophilus</name>
    <dbReference type="NCBI Taxonomy" id="6326"/>
    <lineage>
        <taxon>Eukaryota</taxon>
        <taxon>Metazoa</taxon>
        <taxon>Ecdysozoa</taxon>
        <taxon>Nematoda</taxon>
        <taxon>Chromadorea</taxon>
        <taxon>Rhabditida</taxon>
        <taxon>Tylenchina</taxon>
        <taxon>Tylenchomorpha</taxon>
        <taxon>Aphelenchoidea</taxon>
        <taxon>Aphelenchoididae</taxon>
        <taxon>Bursaphelenchus</taxon>
    </lineage>
</organism>
<accession>A0A7I8WQ69</accession>
<dbReference type="GO" id="GO:0046475">
    <property type="term" value="P:glycerophospholipid catabolic process"/>
    <property type="evidence" value="ECO:0007669"/>
    <property type="project" value="TreeGrafter"/>
</dbReference>
<dbReference type="Pfam" id="PF25329">
    <property type="entry name" value="C2_GDE1"/>
    <property type="match status" value="1"/>
</dbReference>
<dbReference type="PANTHER" id="PTHR22958:SF1">
    <property type="entry name" value="GLYCEROPHOSPHOCHOLINE PHOSPHODIESTERASE GPCPD1"/>
    <property type="match status" value="1"/>
</dbReference>
<evidence type="ECO:0000256" key="3">
    <source>
        <dbReference type="SAM" id="MobiDB-lite"/>
    </source>
</evidence>
<keyword evidence="7" id="KW-1185">Reference proteome</keyword>
<dbReference type="GO" id="GO:2001070">
    <property type="term" value="F:starch binding"/>
    <property type="evidence" value="ECO:0007669"/>
    <property type="project" value="InterPro"/>
</dbReference>
<comment type="caution">
    <text evidence="6">The sequence shown here is derived from an EMBL/GenBank/DDBJ whole genome shotgun (WGS) entry which is preliminary data.</text>
</comment>
<dbReference type="FunFam" id="3.20.20.190:FF:000032">
    <property type="entry name" value="Glycerophosphoryl diester phosphodiesterase, putative"/>
    <property type="match status" value="1"/>
</dbReference>